<dbReference type="FunCoup" id="B2A634">
    <property type="interactions" value="264"/>
</dbReference>
<feature type="domain" description="4Fe-4S ferredoxin-type" evidence="9">
    <location>
        <begin position="1"/>
        <end position="30"/>
    </location>
</feature>
<dbReference type="GO" id="GO:0046872">
    <property type="term" value="F:metal ion binding"/>
    <property type="evidence" value="ECO:0007669"/>
    <property type="project" value="UniProtKB-KW"/>
</dbReference>
<dbReference type="EMBL" id="CP001034">
    <property type="protein sequence ID" value="ACB85451.1"/>
    <property type="molecule type" value="Genomic_DNA"/>
</dbReference>
<evidence type="ECO:0000256" key="8">
    <source>
        <dbReference type="ARBA" id="ARBA00023014"/>
    </source>
</evidence>
<dbReference type="GO" id="GO:0033539">
    <property type="term" value="P:fatty acid beta-oxidation using acyl-CoA dehydrogenase"/>
    <property type="evidence" value="ECO:0007669"/>
    <property type="project" value="TreeGrafter"/>
</dbReference>
<organism evidence="10 11">
    <name type="scientific">Natranaerobius thermophilus (strain ATCC BAA-1301 / DSM 18059 / JW/NM-WN-LF)</name>
    <dbReference type="NCBI Taxonomy" id="457570"/>
    <lineage>
        <taxon>Bacteria</taxon>
        <taxon>Bacillati</taxon>
        <taxon>Bacillota</taxon>
        <taxon>Clostridia</taxon>
        <taxon>Natranaerobiales</taxon>
        <taxon>Natranaerobiaceae</taxon>
        <taxon>Natranaerobius</taxon>
    </lineage>
</organism>
<dbReference type="CDD" id="cd01715">
    <property type="entry name" value="ETF_alpha"/>
    <property type="match status" value="1"/>
</dbReference>
<evidence type="ECO:0000256" key="3">
    <source>
        <dbReference type="ARBA" id="ARBA00022630"/>
    </source>
</evidence>
<dbReference type="PANTHER" id="PTHR43153:SF1">
    <property type="entry name" value="ELECTRON TRANSFER FLAVOPROTEIN SUBUNIT ALPHA, MITOCHONDRIAL"/>
    <property type="match status" value="1"/>
</dbReference>
<dbReference type="SMART" id="SM00893">
    <property type="entry name" value="ETF"/>
    <property type="match status" value="1"/>
</dbReference>
<reference evidence="10 11" key="1">
    <citation type="submission" date="2008-04" db="EMBL/GenBank/DDBJ databases">
        <title>Complete sequence of chromosome of Natranaerobius thermophilus JW/NM-WN-LF.</title>
        <authorList>
            <consortium name="US DOE Joint Genome Institute"/>
            <person name="Copeland A."/>
            <person name="Lucas S."/>
            <person name="Lapidus A."/>
            <person name="Glavina del Rio T."/>
            <person name="Dalin E."/>
            <person name="Tice H."/>
            <person name="Bruce D."/>
            <person name="Goodwin L."/>
            <person name="Pitluck S."/>
            <person name="Chertkov O."/>
            <person name="Brettin T."/>
            <person name="Detter J.C."/>
            <person name="Han C."/>
            <person name="Kuske C.R."/>
            <person name="Schmutz J."/>
            <person name="Larimer F."/>
            <person name="Land M."/>
            <person name="Hauser L."/>
            <person name="Kyrpides N."/>
            <person name="Lykidis A."/>
            <person name="Mesbah N.M."/>
            <person name="Wiegel J."/>
        </authorList>
    </citation>
    <scope>NUCLEOTIDE SEQUENCE [LARGE SCALE GENOMIC DNA]</scope>
    <source>
        <strain evidence="11">ATCC BAA-1301 / DSM 18059 / JW/NM-WN-LF</strain>
    </source>
</reference>
<keyword evidence="5" id="KW-0274">FAD</keyword>
<dbReference type="InterPro" id="IPR029035">
    <property type="entry name" value="DHS-like_NAD/FAD-binding_dom"/>
</dbReference>
<dbReference type="InterPro" id="IPR014731">
    <property type="entry name" value="ETF_asu_C"/>
</dbReference>
<sequence>MGVKILTDKCKGCALCVDACPFEAIEMKDDIAVLNESCTNCGACIESCKFGAIIKEEEDTTPRGTVNIDEYKGVWVFAEQRDGELMPVTIELLGEGKRIAKEIGEELSAVLIGDNVEDLTKELFAYGADNVYLCQDELLKNFTTDGYTKVLTNMINDYKPEIILIGATHIGRDLAPRVASRVNTGLTADCTQLDIDSEDNKLLQTRPAFGGNIMATIICPDHRPQMATVRPGVMQKAEKEDSREGKVVNVEANVTHDDINISVKEIKKEKKAVVNLEESDIIVSGGRGLGNQDGFKMLQDLADKLGGVVGASRATVDAGWIDKDHQVGQTGKTVRPGLYIACGISGAIQHLAGMEGSECIVAINNNPDAPIFKVADYGIVGDVYEVVPKLIEALDNEEELEEAVKEITAD</sequence>
<dbReference type="PROSITE" id="PS00696">
    <property type="entry name" value="ETF_ALPHA"/>
    <property type="match status" value="1"/>
</dbReference>
<keyword evidence="7" id="KW-0408">Iron</keyword>
<dbReference type="Proteomes" id="UP000001683">
    <property type="component" value="Chromosome"/>
</dbReference>
<keyword evidence="11" id="KW-1185">Reference proteome</keyword>
<dbReference type="Gene3D" id="3.40.50.620">
    <property type="entry name" value="HUPs"/>
    <property type="match status" value="1"/>
</dbReference>
<dbReference type="GO" id="GO:0051536">
    <property type="term" value="F:iron-sulfur cluster binding"/>
    <property type="evidence" value="ECO:0007669"/>
    <property type="project" value="UniProtKB-KW"/>
</dbReference>
<dbReference type="PANTHER" id="PTHR43153">
    <property type="entry name" value="ELECTRON TRANSFER FLAVOPROTEIN ALPHA"/>
    <property type="match status" value="1"/>
</dbReference>
<dbReference type="FunFam" id="3.40.50.1220:FF:000001">
    <property type="entry name" value="Electron transfer flavoprotein, alpha subunit"/>
    <property type="match status" value="1"/>
</dbReference>
<reference evidence="10 11" key="2">
    <citation type="journal article" date="2011" name="J. Bacteriol.">
        <title>Complete genome sequence of the anaerobic, halophilic alkalithermophile Natranaerobius thermophilus JW/NM-WN-LF.</title>
        <authorList>
            <person name="Zhao B."/>
            <person name="Mesbah N.M."/>
            <person name="Dalin E."/>
            <person name="Goodwin L."/>
            <person name="Nolan M."/>
            <person name="Pitluck S."/>
            <person name="Chertkov O."/>
            <person name="Brettin T.S."/>
            <person name="Han J."/>
            <person name="Larimer F.W."/>
            <person name="Land M.L."/>
            <person name="Hauser L."/>
            <person name="Kyrpides N."/>
            <person name="Wiegel J."/>
        </authorList>
    </citation>
    <scope>NUCLEOTIDE SEQUENCE [LARGE SCALE GENOMIC DNA]</scope>
    <source>
        <strain evidence="11">ATCC BAA-1301 / DSM 18059 / JW/NM-WN-LF</strain>
    </source>
</reference>
<evidence type="ECO:0000256" key="7">
    <source>
        <dbReference type="ARBA" id="ARBA00023004"/>
    </source>
</evidence>
<comment type="similarity">
    <text evidence="1">Belongs to the ETF alpha-subunit/FixB family.</text>
</comment>
<dbReference type="Pfam" id="PF13237">
    <property type="entry name" value="Fer4_10"/>
    <property type="match status" value="1"/>
</dbReference>
<evidence type="ECO:0000313" key="10">
    <source>
        <dbReference type="EMBL" id="ACB85451.1"/>
    </source>
</evidence>
<dbReference type="eggNOG" id="COG2025">
    <property type="taxonomic scope" value="Bacteria"/>
</dbReference>
<dbReference type="PROSITE" id="PS51379">
    <property type="entry name" value="4FE4S_FER_2"/>
    <property type="match status" value="2"/>
</dbReference>
<dbReference type="RefSeq" id="WP_012448315.1">
    <property type="nucleotide sequence ID" value="NC_010718.1"/>
</dbReference>
<dbReference type="HOGENOM" id="CLU_034178_1_1_9"/>
<evidence type="ECO:0000259" key="9">
    <source>
        <dbReference type="PROSITE" id="PS51379"/>
    </source>
</evidence>
<dbReference type="InterPro" id="IPR001308">
    <property type="entry name" value="ETF_a/FixB"/>
</dbReference>
<dbReference type="InterPro" id="IPR017900">
    <property type="entry name" value="4Fe4S_Fe_S_CS"/>
</dbReference>
<evidence type="ECO:0000313" key="11">
    <source>
        <dbReference type="Proteomes" id="UP000001683"/>
    </source>
</evidence>
<dbReference type="InParanoid" id="B2A634"/>
<feature type="domain" description="4Fe-4S ferredoxin-type" evidence="9">
    <location>
        <begin position="31"/>
        <end position="58"/>
    </location>
</feature>
<dbReference type="SUPFAM" id="SSF52467">
    <property type="entry name" value="DHS-like NAD/FAD-binding domain"/>
    <property type="match status" value="1"/>
</dbReference>
<dbReference type="Pfam" id="PF00766">
    <property type="entry name" value="ETF_alpha"/>
    <property type="match status" value="1"/>
</dbReference>
<dbReference type="InterPro" id="IPR014730">
    <property type="entry name" value="ETF_a/b_N"/>
</dbReference>
<accession>B2A634</accession>
<dbReference type="OrthoDB" id="9770286at2"/>
<keyword evidence="4" id="KW-0479">Metal-binding</keyword>
<dbReference type="AlphaFoldDB" id="B2A634"/>
<keyword evidence="2" id="KW-0813">Transport</keyword>
<dbReference type="Pfam" id="PF01012">
    <property type="entry name" value="ETF"/>
    <property type="match status" value="1"/>
</dbReference>
<dbReference type="InterPro" id="IPR033947">
    <property type="entry name" value="ETF_alpha_N"/>
</dbReference>
<keyword evidence="8" id="KW-0411">Iron-sulfur</keyword>
<dbReference type="GO" id="GO:0009055">
    <property type="term" value="F:electron transfer activity"/>
    <property type="evidence" value="ECO:0007669"/>
    <property type="project" value="InterPro"/>
</dbReference>
<evidence type="ECO:0000256" key="2">
    <source>
        <dbReference type="ARBA" id="ARBA00022448"/>
    </source>
</evidence>
<dbReference type="InterPro" id="IPR017896">
    <property type="entry name" value="4Fe4S_Fe-S-bd"/>
</dbReference>
<dbReference type="KEGG" id="nth:Nther_1879"/>
<dbReference type="InterPro" id="IPR014729">
    <property type="entry name" value="Rossmann-like_a/b/a_fold"/>
</dbReference>
<evidence type="ECO:0000256" key="5">
    <source>
        <dbReference type="ARBA" id="ARBA00022827"/>
    </source>
</evidence>
<keyword evidence="6" id="KW-0249">Electron transport</keyword>
<dbReference type="Gene3D" id="3.30.70.20">
    <property type="match status" value="1"/>
</dbReference>
<protein>
    <submittedName>
        <fullName evidence="10">Electron transfer flavoprotein alpha/beta-subunit</fullName>
    </submittedName>
</protein>
<dbReference type="Gene3D" id="3.40.50.1220">
    <property type="entry name" value="TPP-binding domain"/>
    <property type="match status" value="1"/>
</dbReference>
<evidence type="ECO:0000256" key="4">
    <source>
        <dbReference type="ARBA" id="ARBA00022723"/>
    </source>
</evidence>
<evidence type="ECO:0000256" key="6">
    <source>
        <dbReference type="ARBA" id="ARBA00022982"/>
    </source>
</evidence>
<dbReference type="STRING" id="457570.Nther_1879"/>
<keyword evidence="3" id="KW-0285">Flavoprotein</keyword>
<name>B2A634_NATTJ</name>
<proteinExistence type="inferred from homology"/>
<dbReference type="PROSITE" id="PS00198">
    <property type="entry name" value="4FE4S_FER_1"/>
    <property type="match status" value="1"/>
</dbReference>
<gene>
    <name evidence="10" type="ordered locus">Nther_1879</name>
</gene>
<dbReference type="SUPFAM" id="SSF54862">
    <property type="entry name" value="4Fe-4S ferredoxins"/>
    <property type="match status" value="1"/>
</dbReference>
<dbReference type="GO" id="GO:0050660">
    <property type="term" value="F:flavin adenine dinucleotide binding"/>
    <property type="evidence" value="ECO:0007669"/>
    <property type="project" value="InterPro"/>
</dbReference>
<evidence type="ECO:0000256" key="1">
    <source>
        <dbReference type="ARBA" id="ARBA00005817"/>
    </source>
</evidence>
<dbReference type="InterPro" id="IPR018206">
    <property type="entry name" value="ETF_asu_C_CS"/>
</dbReference>
<dbReference type="SUPFAM" id="SSF52402">
    <property type="entry name" value="Adenine nucleotide alpha hydrolases-like"/>
    <property type="match status" value="1"/>
</dbReference>